<dbReference type="STRING" id="1324314.BVG16_18910"/>
<name>A0A1T2X8Q9_9BACL</name>
<dbReference type="RefSeq" id="WP_078500541.1">
    <property type="nucleotide sequence ID" value="NZ_MSZX01000007.1"/>
</dbReference>
<evidence type="ECO:0008006" key="3">
    <source>
        <dbReference type="Google" id="ProtNLM"/>
    </source>
</evidence>
<comment type="caution">
    <text evidence="1">The sequence shown here is derived from an EMBL/GenBank/DDBJ whole genome shotgun (WGS) entry which is preliminary data.</text>
</comment>
<reference evidence="1 2" key="1">
    <citation type="submission" date="2017-01" db="EMBL/GenBank/DDBJ databases">
        <title>Genome analysis of Paenibacillus selenitrireducens ES3-24.</title>
        <authorList>
            <person name="Xu D."/>
            <person name="Yao R."/>
            <person name="Zheng S."/>
        </authorList>
    </citation>
    <scope>NUCLEOTIDE SEQUENCE [LARGE SCALE GENOMIC DNA]</scope>
    <source>
        <strain evidence="1 2">ES3-24</strain>
    </source>
</reference>
<keyword evidence="2" id="KW-1185">Reference proteome</keyword>
<organism evidence="1 2">
    <name type="scientific">Paenibacillus selenitireducens</name>
    <dbReference type="NCBI Taxonomy" id="1324314"/>
    <lineage>
        <taxon>Bacteria</taxon>
        <taxon>Bacillati</taxon>
        <taxon>Bacillota</taxon>
        <taxon>Bacilli</taxon>
        <taxon>Bacillales</taxon>
        <taxon>Paenibacillaceae</taxon>
        <taxon>Paenibacillus</taxon>
    </lineage>
</organism>
<proteinExistence type="predicted"/>
<dbReference type="AlphaFoldDB" id="A0A1T2X8Q9"/>
<dbReference type="Proteomes" id="UP000190188">
    <property type="component" value="Unassembled WGS sequence"/>
</dbReference>
<dbReference type="Gene3D" id="3.30.360.10">
    <property type="entry name" value="Dihydrodipicolinate Reductase, domain 2"/>
    <property type="match status" value="1"/>
</dbReference>
<accession>A0A1T2X8Q9</accession>
<protein>
    <recommendedName>
        <fullName evidence="3">Gfo/Idh/MocA-like oxidoreductase C-terminal domain-containing protein</fullName>
    </recommendedName>
</protein>
<evidence type="ECO:0000313" key="1">
    <source>
        <dbReference type="EMBL" id="OPA76267.1"/>
    </source>
</evidence>
<evidence type="ECO:0000313" key="2">
    <source>
        <dbReference type="Proteomes" id="UP000190188"/>
    </source>
</evidence>
<dbReference type="EMBL" id="MSZX01000007">
    <property type="protein sequence ID" value="OPA76267.1"/>
    <property type="molecule type" value="Genomic_DNA"/>
</dbReference>
<gene>
    <name evidence="1" type="ORF">BVG16_18910</name>
</gene>
<dbReference type="OrthoDB" id="9815825at2"/>
<sequence length="149" mass="16851">MDNDSTISKSIEDQYLIHGKINNNIPIIVHLQGGAYPQFLLEIQGEKGVIRLYQNQSIGHPQYGGMNVSIANYDSTHHIFSSQNSDFTVLMEDNKEAPFTNVFRAHQSFAKDIQWNTNETPDFHDASYLHRLISAIEVSAETGEKIDNI</sequence>